<dbReference type="Pfam" id="PF07883">
    <property type="entry name" value="Cupin_2"/>
    <property type="match status" value="1"/>
</dbReference>
<dbReference type="EMBL" id="JAUSWH010000006">
    <property type="protein sequence ID" value="MDQ0455932.1"/>
    <property type="molecule type" value="Genomic_DNA"/>
</dbReference>
<dbReference type="SUPFAM" id="SSF51182">
    <property type="entry name" value="RmlC-like cupins"/>
    <property type="match status" value="1"/>
</dbReference>
<dbReference type="InterPro" id="IPR011051">
    <property type="entry name" value="RmlC_Cupin_sf"/>
</dbReference>
<keyword evidence="3" id="KW-1185">Reference proteome</keyword>
<gene>
    <name evidence="2" type="ORF">QO005_002272</name>
</gene>
<dbReference type="PANTHER" id="PTHR36440:SF1">
    <property type="entry name" value="PUTATIVE (AFU_ORTHOLOGUE AFUA_8G07350)-RELATED"/>
    <property type="match status" value="1"/>
</dbReference>
<evidence type="ECO:0000313" key="3">
    <source>
        <dbReference type="Proteomes" id="UP001235269"/>
    </source>
</evidence>
<dbReference type="Proteomes" id="UP001235269">
    <property type="component" value="Unassembled WGS sequence"/>
</dbReference>
<organism evidence="2 3">
    <name type="scientific">Rhizobium paknamense</name>
    <dbReference type="NCBI Taxonomy" id="1206817"/>
    <lineage>
        <taxon>Bacteria</taxon>
        <taxon>Pseudomonadati</taxon>
        <taxon>Pseudomonadota</taxon>
        <taxon>Alphaproteobacteria</taxon>
        <taxon>Hyphomicrobiales</taxon>
        <taxon>Rhizobiaceae</taxon>
        <taxon>Rhizobium/Agrobacterium group</taxon>
        <taxon>Rhizobium</taxon>
    </lineage>
</organism>
<dbReference type="InterPro" id="IPR013096">
    <property type="entry name" value="Cupin_2"/>
</dbReference>
<comment type="caution">
    <text evidence="2">The sequence shown here is derived from an EMBL/GenBank/DDBJ whole genome shotgun (WGS) entry which is preliminary data.</text>
</comment>
<dbReference type="InterPro" id="IPR014710">
    <property type="entry name" value="RmlC-like_jellyroll"/>
</dbReference>
<dbReference type="Gene3D" id="2.60.120.10">
    <property type="entry name" value="Jelly Rolls"/>
    <property type="match status" value="1"/>
</dbReference>
<evidence type="ECO:0000259" key="1">
    <source>
        <dbReference type="Pfam" id="PF07883"/>
    </source>
</evidence>
<dbReference type="PANTHER" id="PTHR36440">
    <property type="entry name" value="PUTATIVE (AFU_ORTHOLOGUE AFUA_8G07350)-RELATED"/>
    <property type="match status" value="1"/>
</dbReference>
<protein>
    <recommendedName>
        <fullName evidence="1">Cupin type-2 domain-containing protein</fullName>
    </recommendedName>
</protein>
<proteinExistence type="predicted"/>
<name>A0ABU0IE12_9HYPH</name>
<sequence>MIEHQMREGFAPPLHIHTHEDETHYVLEGRIRWKIGDLVMEAVEGESVHVPIGTPHGFRVLSPFARLLTVTNGSFEDMVMEFSVQAQAPGLPPEDALIPIDLEALNASCARHGIELLGPPIE</sequence>
<reference evidence="2 3" key="1">
    <citation type="submission" date="2023-07" db="EMBL/GenBank/DDBJ databases">
        <title>Genomic Encyclopedia of Type Strains, Phase IV (KMG-IV): sequencing the most valuable type-strain genomes for metagenomic binning, comparative biology and taxonomic classification.</title>
        <authorList>
            <person name="Goeker M."/>
        </authorList>
    </citation>
    <scope>NUCLEOTIDE SEQUENCE [LARGE SCALE GENOMIC DNA]</scope>
    <source>
        <strain evidence="2 3">DSM 100301</strain>
    </source>
</reference>
<evidence type="ECO:0000313" key="2">
    <source>
        <dbReference type="EMBL" id="MDQ0455932.1"/>
    </source>
</evidence>
<dbReference type="InterPro" id="IPR053146">
    <property type="entry name" value="QDO-like"/>
</dbReference>
<accession>A0ABU0IE12</accession>
<feature type="domain" description="Cupin type-2" evidence="1">
    <location>
        <begin position="8"/>
        <end position="62"/>
    </location>
</feature>
<dbReference type="RefSeq" id="WP_307158134.1">
    <property type="nucleotide sequence ID" value="NZ_JAUSWH010000006.1"/>
</dbReference>